<dbReference type="CDD" id="cd04823">
    <property type="entry name" value="ALAD_PBGS_aspartate_rich"/>
    <property type="match status" value="1"/>
</dbReference>
<reference evidence="15 17" key="2">
    <citation type="submission" date="2016-08" db="EMBL/GenBank/DDBJ databases">
        <authorList>
            <person name="Varghese N."/>
            <person name="Submissions Spin"/>
        </authorList>
    </citation>
    <scope>NUCLEOTIDE SEQUENCE [LARGE SCALE GENOMIC DNA]</scope>
    <source>
        <strain evidence="15 17">HL-109</strain>
    </source>
</reference>
<dbReference type="PANTHER" id="PTHR11458:SF0">
    <property type="entry name" value="DELTA-AMINOLEVULINIC ACID DEHYDRATASE"/>
    <property type="match status" value="1"/>
</dbReference>
<dbReference type="Gene3D" id="3.20.20.70">
    <property type="entry name" value="Aldolase class I"/>
    <property type="match status" value="1"/>
</dbReference>
<dbReference type="InterPro" id="IPR001731">
    <property type="entry name" value="ALAD"/>
</dbReference>
<evidence type="ECO:0000256" key="5">
    <source>
        <dbReference type="ARBA" id="ARBA00023133"/>
    </source>
</evidence>
<evidence type="ECO:0000256" key="11">
    <source>
        <dbReference type="RuleBase" id="RU000515"/>
    </source>
</evidence>
<proteinExistence type="inferred from homology"/>
<evidence type="ECO:0000256" key="10">
    <source>
        <dbReference type="PIRSR" id="PIRSR001415-5"/>
    </source>
</evidence>
<feature type="active site" description="Schiff-base intermediate with substrate" evidence="9">
    <location>
        <position position="228"/>
    </location>
</feature>
<dbReference type="EC" id="4.2.1.24" evidence="3 11"/>
<dbReference type="InterPro" id="IPR013785">
    <property type="entry name" value="Aldolase_TIM"/>
</dbReference>
<evidence type="ECO:0000256" key="13">
    <source>
        <dbReference type="SAM" id="MobiDB-lite"/>
    </source>
</evidence>
<dbReference type="PATRIC" id="fig|1653334.4.peg.3481"/>
<keyword evidence="6 11" id="KW-0456">Lyase</keyword>
<dbReference type="GO" id="GO:0005829">
    <property type="term" value="C:cytosol"/>
    <property type="evidence" value="ECO:0007669"/>
    <property type="project" value="TreeGrafter"/>
</dbReference>
<dbReference type="EMBL" id="FMBM01000001">
    <property type="protein sequence ID" value="SCC79958.1"/>
    <property type="molecule type" value="Genomic_DNA"/>
</dbReference>
<dbReference type="GO" id="GO:0008270">
    <property type="term" value="F:zinc ion binding"/>
    <property type="evidence" value="ECO:0007669"/>
    <property type="project" value="TreeGrafter"/>
</dbReference>
<evidence type="ECO:0000256" key="1">
    <source>
        <dbReference type="ARBA" id="ARBA00004694"/>
    </source>
</evidence>
<sequence>MSSTPTPFQPRSAHLREVDRPGESAPVARANPLDLRHRPRRNRKSEWTRRMVRENHLDVADLIWPLFVTEGSGERMAIPSMPGVERLSIDIAVREAERAAQLGIPAIALFPNTPAALRDETGSEALNGENLVCRACRAISAAVPEIGIVTDVALDPYTSHGHDGLLEDGRIINDETVAALARQAVVQAQSGADVIAPSDMMDGRVAAIRAALDAAGYADVQIMSYAAKFASAFYGPFRDAIGTSTMLVGDKRTYQMDPANSREALREVALDLDEGADMVMIKPGMPYLDIIHAVKREFGIPTFAYQVSGEYAMIQAAAANGWLDGERAMMESLMAFKRAGADGVLSYFAPRVAEKLLAERKAGGA</sequence>
<keyword evidence="10" id="KW-0479">Metal-binding</keyword>
<evidence type="ECO:0000256" key="6">
    <source>
        <dbReference type="ARBA" id="ARBA00023239"/>
    </source>
</evidence>
<protein>
    <recommendedName>
        <fullName evidence="4 11">Delta-aminolevulinic acid dehydratase</fullName>
        <ecNumber evidence="3 11">4.2.1.24</ecNumber>
    </recommendedName>
</protein>
<dbReference type="Proteomes" id="UP000182800">
    <property type="component" value="Unassembled WGS sequence"/>
</dbReference>
<comment type="catalytic activity">
    <reaction evidence="8 11">
        <text>2 5-aminolevulinate = porphobilinogen + 2 H2O + H(+)</text>
        <dbReference type="Rhea" id="RHEA:24064"/>
        <dbReference type="ChEBI" id="CHEBI:15377"/>
        <dbReference type="ChEBI" id="CHEBI:15378"/>
        <dbReference type="ChEBI" id="CHEBI:58126"/>
        <dbReference type="ChEBI" id="CHEBI:356416"/>
        <dbReference type="EC" id="4.2.1.24"/>
    </reaction>
</comment>
<dbReference type="Pfam" id="PF00490">
    <property type="entry name" value="ALAD"/>
    <property type="match status" value="1"/>
</dbReference>
<evidence type="ECO:0000256" key="2">
    <source>
        <dbReference type="ARBA" id="ARBA00008055"/>
    </source>
</evidence>
<dbReference type="OrthoDB" id="9805001at2"/>
<comment type="pathway">
    <text evidence="1">Porphyrin-containing compound metabolism; protoporphyrin-IX biosynthesis; coproporphyrinogen-III from 5-aminolevulinate: step 1/4.</text>
</comment>
<dbReference type="NCBIfam" id="NF006762">
    <property type="entry name" value="PRK09283.1"/>
    <property type="match status" value="1"/>
</dbReference>
<dbReference type="PIRSF" id="PIRSF001415">
    <property type="entry name" value="Porphbilin_synth"/>
    <property type="match status" value="1"/>
</dbReference>
<evidence type="ECO:0000313" key="15">
    <source>
        <dbReference type="EMBL" id="SCC79958.1"/>
    </source>
</evidence>
<evidence type="ECO:0000256" key="12">
    <source>
        <dbReference type="RuleBase" id="RU004161"/>
    </source>
</evidence>
<evidence type="ECO:0000256" key="3">
    <source>
        <dbReference type="ARBA" id="ARBA00012053"/>
    </source>
</evidence>
<evidence type="ECO:0000313" key="16">
    <source>
        <dbReference type="Proteomes" id="UP000050497"/>
    </source>
</evidence>
<dbReference type="PANTHER" id="PTHR11458">
    <property type="entry name" value="DELTA-AMINOLEVULINIC ACID DEHYDRATASE"/>
    <property type="match status" value="1"/>
</dbReference>
<dbReference type="SUPFAM" id="SSF51569">
    <property type="entry name" value="Aldolase"/>
    <property type="match status" value="1"/>
</dbReference>
<dbReference type="EMBL" id="LJSX01000015">
    <property type="protein sequence ID" value="KPQ10532.1"/>
    <property type="molecule type" value="Genomic_DNA"/>
</dbReference>
<evidence type="ECO:0000256" key="4">
    <source>
        <dbReference type="ARBA" id="ARBA00020771"/>
    </source>
</evidence>
<reference evidence="14 16" key="1">
    <citation type="submission" date="2015-09" db="EMBL/GenBank/DDBJ databases">
        <title>Identification and resolution of microdiversity through metagenomic sequencing of parallel consortia.</title>
        <authorList>
            <person name="Nelson W.C."/>
            <person name="Romine M.F."/>
            <person name="Lindemann S.R."/>
        </authorList>
    </citation>
    <scope>NUCLEOTIDE SEQUENCE [LARGE SCALE GENOMIC DNA]</scope>
    <source>
        <strain evidence="14">HL-109</strain>
    </source>
</reference>
<comment type="subunit">
    <text evidence="11">Homooctamer.</text>
</comment>
<feature type="active site" description="Schiff-base intermediate with substrate" evidence="9">
    <location>
        <position position="282"/>
    </location>
</feature>
<keyword evidence="7 11" id="KW-0627">Porphyrin biosynthesis</keyword>
<keyword evidence="10" id="KW-0460">Magnesium</keyword>
<feature type="region of interest" description="Disordered" evidence="13">
    <location>
        <begin position="1"/>
        <end position="40"/>
    </location>
</feature>
<dbReference type="PRINTS" id="PR00144">
    <property type="entry name" value="DALDHYDRTASE"/>
</dbReference>
<dbReference type="STRING" id="1653334.GA0071312_1263"/>
<evidence type="ECO:0000313" key="14">
    <source>
        <dbReference type="EMBL" id="KPQ10532.1"/>
    </source>
</evidence>
<keyword evidence="5" id="KW-0350">Heme biosynthesis</keyword>
<evidence type="ECO:0000256" key="8">
    <source>
        <dbReference type="ARBA" id="ARBA00047651"/>
    </source>
</evidence>
<dbReference type="FunFam" id="3.20.20.70:FF:000019">
    <property type="entry name" value="Delta-aminolevulinic acid dehydratase"/>
    <property type="match status" value="1"/>
</dbReference>
<keyword evidence="17" id="KW-1185">Reference proteome</keyword>
<organism evidence="14 16">
    <name type="scientific">Saliniramus fredricksonii</name>
    <dbReference type="NCBI Taxonomy" id="1653334"/>
    <lineage>
        <taxon>Bacteria</taxon>
        <taxon>Pseudomonadati</taxon>
        <taxon>Pseudomonadota</taxon>
        <taxon>Alphaproteobacteria</taxon>
        <taxon>Hyphomicrobiales</taxon>
        <taxon>Salinarimonadaceae</taxon>
        <taxon>Saliniramus</taxon>
    </lineage>
</organism>
<accession>A0A0P8BLM3</accession>
<dbReference type="GO" id="GO:0004655">
    <property type="term" value="F:porphobilinogen synthase activity"/>
    <property type="evidence" value="ECO:0007669"/>
    <property type="project" value="UniProtKB-EC"/>
</dbReference>
<dbReference type="AlphaFoldDB" id="A0A0P8BLM3"/>
<dbReference type="RefSeq" id="WP_083204349.1">
    <property type="nucleotide sequence ID" value="NZ_FMBM01000001.1"/>
</dbReference>
<name>A0A0P8BLM3_9HYPH</name>
<evidence type="ECO:0000313" key="17">
    <source>
        <dbReference type="Proteomes" id="UP000182800"/>
    </source>
</evidence>
<comment type="caution">
    <text evidence="14">The sequence shown here is derived from an EMBL/GenBank/DDBJ whole genome shotgun (WGS) entry which is preliminary data.</text>
</comment>
<dbReference type="PROSITE" id="PS00169">
    <property type="entry name" value="D_ALA_DEHYDRATASE"/>
    <property type="match status" value="1"/>
</dbReference>
<evidence type="ECO:0000256" key="9">
    <source>
        <dbReference type="PIRSR" id="PIRSR001415-1"/>
    </source>
</evidence>
<dbReference type="Proteomes" id="UP000050497">
    <property type="component" value="Unassembled WGS sequence"/>
</dbReference>
<dbReference type="GO" id="GO:0006782">
    <property type="term" value="P:protoporphyrinogen IX biosynthetic process"/>
    <property type="evidence" value="ECO:0007669"/>
    <property type="project" value="UniProtKB-UniPathway"/>
</dbReference>
<dbReference type="UniPathway" id="UPA00251">
    <property type="reaction ID" value="UER00318"/>
</dbReference>
<dbReference type="SMART" id="SM01004">
    <property type="entry name" value="ALAD"/>
    <property type="match status" value="1"/>
</dbReference>
<evidence type="ECO:0000256" key="7">
    <source>
        <dbReference type="ARBA" id="ARBA00023244"/>
    </source>
</evidence>
<feature type="binding site" evidence="10">
    <location>
        <position position="267"/>
    </location>
    <ligand>
        <name>Mg(2+)</name>
        <dbReference type="ChEBI" id="CHEBI:18420"/>
    </ligand>
</feature>
<comment type="similarity">
    <text evidence="2 12">Belongs to the ALAD family.</text>
</comment>
<gene>
    <name evidence="14" type="primary">hemB</name>
    <name evidence="15" type="ORF">GA0071312_1263</name>
    <name evidence="14" type="ORF">HLUCCO17_10735</name>
</gene>
<dbReference type="InterPro" id="IPR030656">
    <property type="entry name" value="ALAD_AS"/>
</dbReference>